<dbReference type="EMBL" id="FZOU01000001">
    <property type="protein sequence ID" value="SNS42275.1"/>
    <property type="molecule type" value="Genomic_DNA"/>
</dbReference>
<organism evidence="1 2">
    <name type="scientific">Granulicella rosea</name>
    <dbReference type="NCBI Taxonomy" id="474952"/>
    <lineage>
        <taxon>Bacteria</taxon>
        <taxon>Pseudomonadati</taxon>
        <taxon>Acidobacteriota</taxon>
        <taxon>Terriglobia</taxon>
        <taxon>Terriglobales</taxon>
        <taxon>Acidobacteriaceae</taxon>
        <taxon>Granulicella</taxon>
    </lineage>
</organism>
<protein>
    <submittedName>
        <fullName evidence="1">VWFA-related domain-containing protein</fullName>
    </submittedName>
</protein>
<dbReference type="InterPro" id="IPR017802">
    <property type="entry name" value="VWFA-rel_acidobac-type"/>
</dbReference>
<reference evidence="1 2" key="1">
    <citation type="submission" date="2017-06" db="EMBL/GenBank/DDBJ databases">
        <authorList>
            <person name="Kim H.J."/>
            <person name="Triplett B.A."/>
        </authorList>
    </citation>
    <scope>NUCLEOTIDE SEQUENCE [LARGE SCALE GENOMIC DNA]</scope>
    <source>
        <strain evidence="1 2">DSM 18704</strain>
    </source>
</reference>
<sequence>MAARGNTKRGWLAGIILALLTLRMGSSTSSGIAQQQVPATQSGLSVGGGGQGRTTLHVASQLVVLDVVVTQKDSALRTNLSKEDIHVTENGVAQKILYFESPAEHHIPAGTEIHSTNDLESRAPQAPVSVMVLDELNTPFNDMGFARYALEKYLNAQPNELSAPTMLLAVSDEHLQVLCDYTQDRSVILNALKKHLASYPWQVQRNPNRIRQMIQSLGALEQVAQATAGHPGHKNLFWVGHGFPGVELSGPNIDQAAATSLKAAVEQAVDMLRDDRMTLYTIDPTALSSTVSTTVDDDSGPLGDIVYPAADPFLGDVNFVTLAKASGGKSFFSRNDIDAEIEESARDGVNYYTLAYRPELQSDQERPYRKIRVTFTQPGLHANLRDGYYTTESVNSNPAARRATYDVDAAVENTMVYTGLEVHAVERPEAPGNFVVGISENQLTWNDEGGGQSSKLTLAVADIDRKGRILRRVTEDVTARRSTEAQVASRPQLIRTEINLPCVPGTSTVRFVVRSAANGRIGSASLSVPR</sequence>
<proteinExistence type="predicted"/>
<evidence type="ECO:0000313" key="2">
    <source>
        <dbReference type="Proteomes" id="UP000198356"/>
    </source>
</evidence>
<dbReference type="Proteomes" id="UP000198356">
    <property type="component" value="Unassembled WGS sequence"/>
</dbReference>
<dbReference type="RefSeq" id="WP_176441583.1">
    <property type="nucleotide sequence ID" value="NZ_FZOU01000001.1"/>
</dbReference>
<name>A0A239EC75_9BACT</name>
<accession>A0A239EC75</accession>
<keyword evidence="2" id="KW-1185">Reference proteome</keyword>
<gene>
    <name evidence="1" type="ORF">SAMN05421770_101904</name>
</gene>
<evidence type="ECO:0000313" key="1">
    <source>
        <dbReference type="EMBL" id="SNS42275.1"/>
    </source>
</evidence>
<dbReference type="NCBIfam" id="TIGR03436">
    <property type="entry name" value="acidobact_VWFA"/>
    <property type="match status" value="1"/>
</dbReference>
<dbReference type="AlphaFoldDB" id="A0A239EC75"/>